<dbReference type="OrthoDB" id="7777901at2"/>
<organism evidence="1 2">
    <name type="scientific">Tranquillimonas alkanivorans</name>
    <dbReference type="NCBI Taxonomy" id="441119"/>
    <lineage>
        <taxon>Bacteria</taxon>
        <taxon>Pseudomonadati</taxon>
        <taxon>Pseudomonadota</taxon>
        <taxon>Alphaproteobacteria</taxon>
        <taxon>Rhodobacterales</taxon>
        <taxon>Roseobacteraceae</taxon>
        <taxon>Tranquillimonas</taxon>
    </lineage>
</organism>
<proteinExistence type="predicted"/>
<dbReference type="RefSeq" id="WP_093425678.1">
    <property type="nucleotide sequence ID" value="NZ_FOXA01000043.1"/>
</dbReference>
<sequence length="132" mass="14626">MTNTPRSLVRARLRSELLSSVPMMDGGEASAVLGSQDALSEHEAQARILRVAQAAEVLYPRFQFDIPRHRLHPAMLELMGMRTDNWGSHMALLHWLTRPNRSLGGARPSDRLATDGDAILRSFAAELAQPLT</sequence>
<protein>
    <submittedName>
        <fullName evidence="1">Uncharacterized protein</fullName>
    </submittedName>
</protein>
<dbReference type="Proteomes" id="UP000199356">
    <property type="component" value="Unassembled WGS sequence"/>
</dbReference>
<accession>A0A1I5WC89</accession>
<keyword evidence="2" id="KW-1185">Reference proteome</keyword>
<gene>
    <name evidence="1" type="ORF">SAMN04488047_14318</name>
</gene>
<name>A0A1I5WC89_9RHOB</name>
<evidence type="ECO:0000313" key="2">
    <source>
        <dbReference type="Proteomes" id="UP000199356"/>
    </source>
</evidence>
<evidence type="ECO:0000313" key="1">
    <source>
        <dbReference type="EMBL" id="SFQ17311.1"/>
    </source>
</evidence>
<dbReference type="STRING" id="441119.SAMN04488047_14318"/>
<reference evidence="1 2" key="1">
    <citation type="submission" date="2016-10" db="EMBL/GenBank/DDBJ databases">
        <authorList>
            <person name="de Groot N.N."/>
        </authorList>
    </citation>
    <scope>NUCLEOTIDE SEQUENCE [LARGE SCALE GENOMIC DNA]</scope>
    <source>
        <strain evidence="1 2">DSM 19547</strain>
    </source>
</reference>
<dbReference type="EMBL" id="FOXA01000043">
    <property type="protein sequence ID" value="SFQ17311.1"/>
    <property type="molecule type" value="Genomic_DNA"/>
</dbReference>
<dbReference type="AlphaFoldDB" id="A0A1I5WC89"/>